<dbReference type="Pfam" id="PF01113">
    <property type="entry name" value="DapB_N"/>
    <property type="match status" value="1"/>
</dbReference>
<evidence type="ECO:0000313" key="15">
    <source>
        <dbReference type="EMBL" id="SHJ70302.1"/>
    </source>
</evidence>
<dbReference type="PANTHER" id="PTHR20836:SF0">
    <property type="entry name" value="4-HYDROXY-TETRAHYDRODIPICOLINATE REDUCTASE 1, CHLOROPLASTIC-RELATED"/>
    <property type="match status" value="1"/>
</dbReference>
<keyword evidence="3 12" id="KW-0521">NADP</keyword>
<feature type="binding site" evidence="12">
    <location>
        <begin position="96"/>
        <end position="99"/>
    </location>
    <ligand>
        <name>NAD(+)</name>
        <dbReference type="ChEBI" id="CHEBI:57540"/>
    </ligand>
</feature>
<feature type="binding site" evidence="12">
    <location>
        <position position="132"/>
    </location>
    <ligand>
        <name>(S)-2,3,4,5-tetrahydrodipicolinate</name>
        <dbReference type="ChEBI" id="CHEBI:16845"/>
    </ligand>
</feature>
<feature type="active site" description="Proton donor/acceptor" evidence="12">
    <location>
        <position position="131"/>
    </location>
</feature>
<dbReference type="CDD" id="cd02274">
    <property type="entry name" value="DHDPR_N"/>
    <property type="match status" value="1"/>
</dbReference>
<dbReference type="PANTHER" id="PTHR20836">
    <property type="entry name" value="DIHYDRODIPICOLINATE REDUCTASE"/>
    <property type="match status" value="1"/>
</dbReference>
<feature type="domain" description="Dihydrodipicolinate reductase N-terminal" evidence="13">
    <location>
        <begin position="1"/>
        <end position="99"/>
    </location>
</feature>
<feature type="binding site" evidence="12">
    <location>
        <begin position="71"/>
        <end position="73"/>
    </location>
    <ligand>
        <name>NAD(+)</name>
        <dbReference type="ChEBI" id="CHEBI:57540"/>
    </ligand>
</feature>
<dbReference type="RefSeq" id="WP_073220301.1">
    <property type="nucleotide sequence ID" value="NZ_FNNS01000001.1"/>
</dbReference>
<evidence type="ECO:0000256" key="11">
    <source>
        <dbReference type="ARBA" id="ARBA00049396"/>
    </source>
</evidence>
<dbReference type="InterPro" id="IPR023940">
    <property type="entry name" value="DHDPR_bac"/>
</dbReference>
<dbReference type="PIRSF" id="PIRSF000161">
    <property type="entry name" value="DHPR"/>
    <property type="match status" value="1"/>
</dbReference>
<dbReference type="AlphaFoldDB" id="A0A1M6LGJ3"/>
<accession>A0A1M6LGJ3</accession>
<evidence type="ECO:0000256" key="9">
    <source>
        <dbReference type="ARBA" id="ARBA00038983"/>
    </source>
</evidence>
<dbReference type="GO" id="GO:0019877">
    <property type="term" value="P:diaminopimelate biosynthetic process"/>
    <property type="evidence" value="ECO:0007669"/>
    <property type="project" value="UniProtKB-UniRule"/>
</dbReference>
<evidence type="ECO:0000256" key="3">
    <source>
        <dbReference type="ARBA" id="ARBA00022857"/>
    </source>
</evidence>
<dbReference type="UniPathway" id="UPA00034">
    <property type="reaction ID" value="UER00018"/>
</dbReference>
<keyword evidence="5 12" id="KW-0560">Oxidoreductase</keyword>
<dbReference type="InterPro" id="IPR022663">
    <property type="entry name" value="DapB_C"/>
</dbReference>
<keyword evidence="2 12" id="KW-0028">Amino-acid biosynthesis</keyword>
<comment type="function">
    <text evidence="12">Catalyzes the conversion of 4-hydroxy-tetrahydrodipicolinate (HTPA) to tetrahydrodipicolinate.</text>
</comment>
<sequence length="234" mass="25840">MKIALLGYGKMGKTIEKLALEKGHAIVYKSTKESSEGKFEDAEVAIEFSSPEAAVGNISKALEAEIPVVSGTTGWLKQYDEMVNLCEKRNGSFIYASNFSIGVNLFFSINKYVAELLAPWKEYNVSVEEIHHTEKKDAPSGTAITIAEGILNHSDKKEWKLDGDKPGELKISAKREDDVKGTHTVSYDSTIDTISLKHEAHSRDGFALGAIIAAEWLKDRKGVFTMKDVLKIKD</sequence>
<dbReference type="GO" id="GO:0051287">
    <property type="term" value="F:NAD binding"/>
    <property type="evidence" value="ECO:0007669"/>
    <property type="project" value="UniProtKB-UniRule"/>
</dbReference>
<evidence type="ECO:0000259" key="14">
    <source>
        <dbReference type="Pfam" id="PF05173"/>
    </source>
</evidence>
<name>A0A1M6LGJ3_9FLAO</name>
<feature type="domain" description="Dihydrodipicolinate reductase C-terminal" evidence="14">
    <location>
        <begin position="102"/>
        <end position="230"/>
    </location>
</feature>
<dbReference type="STRING" id="797419.SAMN05216556_10144"/>
<dbReference type="Pfam" id="PF05173">
    <property type="entry name" value="DapB_C"/>
    <property type="match status" value="1"/>
</dbReference>
<comment type="similarity">
    <text evidence="1 12">Belongs to the DapB family.</text>
</comment>
<reference evidence="16" key="1">
    <citation type="submission" date="2016-11" db="EMBL/GenBank/DDBJ databases">
        <authorList>
            <person name="Varghese N."/>
            <person name="Submissions S."/>
        </authorList>
    </citation>
    <scope>NUCLEOTIDE SEQUENCE [LARGE SCALE GENOMIC DNA]</scope>
    <source>
        <strain evidence="16">DSM 26349</strain>
    </source>
</reference>
<dbReference type="SUPFAM" id="SSF55347">
    <property type="entry name" value="Glyceraldehyde-3-phosphate dehydrogenase-like, C-terminal domain"/>
    <property type="match status" value="1"/>
</dbReference>
<dbReference type="GO" id="GO:0009089">
    <property type="term" value="P:lysine biosynthetic process via diaminopimelate"/>
    <property type="evidence" value="ECO:0007669"/>
    <property type="project" value="UniProtKB-UniRule"/>
</dbReference>
<dbReference type="OrthoDB" id="9790352at2"/>
<evidence type="ECO:0000256" key="7">
    <source>
        <dbReference type="ARBA" id="ARBA00023154"/>
    </source>
</evidence>
<dbReference type="GO" id="GO:0050661">
    <property type="term" value="F:NADP binding"/>
    <property type="evidence" value="ECO:0007669"/>
    <property type="project" value="UniProtKB-UniRule"/>
</dbReference>
<keyword evidence="16" id="KW-1185">Reference proteome</keyword>
<feature type="active site" description="Proton donor" evidence="12">
    <location>
        <position position="135"/>
    </location>
</feature>
<comment type="catalytic activity">
    <reaction evidence="11 12">
        <text>(S)-2,3,4,5-tetrahydrodipicolinate + NAD(+) + H2O = (2S,4S)-4-hydroxy-2,3,4,5-tetrahydrodipicolinate + NADH + H(+)</text>
        <dbReference type="Rhea" id="RHEA:35323"/>
        <dbReference type="ChEBI" id="CHEBI:15377"/>
        <dbReference type="ChEBI" id="CHEBI:15378"/>
        <dbReference type="ChEBI" id="CHEBI:16845"/>
        <dbReference type="ChEBI" id="CHEBI:57540"/>
        <dbReference type="ChEBI" id="CHEBI:57945"/>
        <dbReference type="ChEBI" id="CHEBI:67139"/>
        <dbReference type="EC" id="1.17.1.8"/>
    </reaction>
</comment>
<dbReference type="Gene3D" id="3.30.360.10">
    <property type="entry name" value="Dihydrodipicolinate Reductase, domain 2"/>
    <property type="match status" value="1"/>
</dbReference>
<dbReference type="InterPro" id="IPR036291">
    <property type="entry name" value="NAD(P)-bd_dom_sf"/>
</dbReference>
<proteinExistence type="inferred from homology"/>
<evidence type="ECO:0000256" key="2">
    <source>
        <dbReference type="ARBA" id="ARBA00022605"/>
    </source>
</evidence>
<dbReference type="HAMAP" id="MF_00102">
    <property type="entry name" value="DapB"/>
    <property type="match status" value="1"/>
</dbReference>
<comment type="subcellular location">
    <subcellularLocation>
        <location evidence="12">Cytoplasm</location>
    </subcellularLocation>
</comment>
<comment type="caution">
    <text evidence="12">Was originally thought to be a dihydrodipicolinate reductase (DHDPR), catalyzing the conversion of dihydrodipicolinate to tetrahydrodipicolinate. However, it was shown in E.coli that the substrate of the enzymatic reaction is not dihydrodipicolinate (DHDP) but in fact (2S,4S)-4-hydroxy-2,3,4,5-tetrahydrodipicolinic acid (HTPA), the product released by the DapA-catalyzed reaction.</text>
</comment>
<evidence type="ECO:0000256" key="1">
    <source>
        <dbReference type="ARBA" id="ARBA00006642"/>
    </source>
</evidence>
<dbReference type="GO" id="GO:0008839">
    <property type="term" value="F:4-hydroxy-tetrahydrodipicolinate reductase"/>
    <property type="evidence" value="ECO:0007669"/>
    <property type="project" value="UniProtKB-UniRule"/>
</dbReference>
<dbReference type="GO" id="GO:0016726">
    <property type="term" value="F:oxidoreductase activity, acting on CH or CH2 groups, NAD or NADP as acceptor"/>
    <property type="evidence" value="ECO:0007669"/>
    <property type="project" value="UniProtKB-UniRule"/>
</dbReference>
<dbReference type="EMBL" id="FQYV01000023">
    <property type="protein sequence ID" value="SHJ70302.1"/>
    <property type="molecule type" value="Genomic_DNA"/>
</dbReference>
<feature type="binding site" evidence="12">
    <location>
        <begin position="141"/>
        <end position="142"/>
    </location>
    <ligand>
        <name>(S)-2,3,4,5-tetrahydrodipicolinate</name>
        <dbReference type="ChEBI" id="CHEBI:16845"/>
    </ligand>
</feature>
<evidence type="ECO:0000256" key="12">
    <source>
        <dbReference type="HAMAP-Rule" id="MF_00102"/>
    </source>
</evidence>
<comment type="catalytic activity">
    <reaction evidence="10 12">
        <text>(S)-2,3,4,5-tetrahydrodipicolinate + NADP(+) + H2O = (2S,4S)-4-hydroxy-2,3,4,5-tetrahydrodipicolinate + NADPH + H(+)</text>
        <dbReference type="Rhea" id="RHEA:35331"/>
        <dbReference type="ChEBI" id="CHEBI:15377"/>
        <dbReference type="ChEBI" id="CHEBI:15378"/>
        <dbReference type="ChEBI" id="CHEBI:16845"/>
        <dbReference type="ChEBI" id="CHEBI:57783"/>
        <dbReference type="ChEBI" id="CHEBI:58349"/>
        <dbReference type="ChEBI" id="CHEBI:67139"/>
        <dbReference type="EC" id="1.17.1.8"/>
    </reaction>
</comment>
<protein>
    <recommendedName>
        <fullName evidence="9 12">4-hydroxy-tetrahydrodipicolinate reductase</fullName>
        <shortName evidence="12">HTPA reductase</shortName>
        <ecNumber evidence="9 12">1.17.1.8</ecNumber>
    </recommendedName>
</protein>
<keyword evidence="7 12" id="KW-0457">Lysine biosynthesis</keyword>
<evidence type="ECO:0000256" key="8">
    <source>
        <dbReference type="ARBA" id="ARBA00037922"/>
    </source>
</evidence>
<evidence type="ECO:0000259" key="13">
    <source>
        <dbReference type="Pfam" id="PF01113"/>
    </source>
</evidence>
<evidence type="ECO:0000256" key="4">
    <source>
        <dbReference type="ARBA" id="ARBA00022915"/>
    </source>
</evidence>
<evidence type="ECO:0000313" key="16">
    <source>
        <dbReference type="Proteomes" id="UP000184172"/>
    </source>
</evidence>
<organism evidence="15 16">
    <name type="scientific">Aequorivita viscosa</name>
    <dbReference type="NCBI Taxonomy" id="797419"/>
    <lineage>
        <taxon>Bacteria</taxon>
        <taxon>Pseudomonadati</taxon>
        <taxon>Bacteroidota</taxon>
        <taxon>Flavobacteriia</taxon>
        <taxon>Flavobacteriales</taxon>
        <taxon>Flavobacteriaceae</taxon>
        <taxon>Aequorivita</taxon>
    </lineage>
</organism>
<gene>
    <name evidence="12" type="primary">dapB</name>
    <name evidence="15" type="ORF">SAMN04487908_12328</name>
</gene>
<dbReference type="SUPFAM" id="SSF51735">
    <property type="entry name" value="NAD(P)-binding Rossmann-fold domains"/>
    <property type="match status" value="1"/>
</dbReference>
<comment type="pathway">
    <text evidence="8 12">Amino-acid biosynthesis; L-lysine biosynthesis via DAP pathway; (S)-tetrahydrodipicolinate from L-aspartate: step 4/4.</text>
</comment>
<comment type="caution">
    <text evidence="12">Lacks conserved residue(s) required for the propagation of feature annotation.</text>
</comment>
<dbReference type="InterPro" id="IPR000846">
    <property type="entry name" value="DapB_N"/>
</dbReference>
<dbReference type="Gene3D" id="3.40.50.720">
    <property type="entry name" value="NAD(P)-binding Rossmann-like Domain"/>
    <property type="match status" value="1"/>
</dbReference>
<feature type="binding site" evidence="12">
    <location>
        <position position="41"/>
    </location>
    <ligand>
        <name>NAD(+)</name>
        <dbReference type="ChEBI" id="CHEBI:57540"/>
    </ligand>
</feature>
<dbReference type="EC" id="1.17.1.8" evidence="9 12"/>
<keyword evidence="12" id="KW-0963">Cytoplasm</keyword>
<dbReference type="GO" id="GO:0005829">
    <property type="term" value="C:cytosol"/>
    <property type="evidence" value="ECO:0007669"/>
    <property type="project" value="TreeGrafter"/>
</dbReference>
<dbReference type="Proteomes" id="UP000184172">
    <property type="component" value="Unassembled WGS sequence"/>
</dbReference>
<evidence type="ECO:0000256" key="10">
    <source>
        <dbReference type="ARBA" id="ARBA00049080"/>
    </source>
</evidence>
<keyword evidence="4 12" id="KW-0220">Diaminopimelate biosynthesis</keyword>
<comment type="subunit">
    <text evidence="12">Homotetramer.</text>
</comment>
<keyword evidence="6 12" id="KW-0520">NAD</keyword>
<evidence type="ECO:0000256" key="5">
    <source>
        <dbReference type="ARBA" id="ARBA00023002"/>
    </source>
</evidence>
<dbReference type="NCBIfam" id="TIGR00036">
    <property type="entry name" value="dapB"/>
    <property type="match status" value="1"/>
</dbReference>
<evidence type="ECO:0000256" key="6">
    <source>
        <dbReference type="ARBA" id="ARBA00023027"/>
    </source>
</evidence>